<sequence length="94" mass="10959">NNAPVHRARTVSQWKEDNSSLDLNPIKHLWDVLERKVQTHKPHPKNIRELMVVLEEKWNNIEPEILINLVDSFTKISQISVQAVLNSHGNSTRY</sequence>
<reference evidence="1 2" key="2">
    <citation type="submission" date="2017-10" db="EMBL/GenBank/DDBJ databases">
        <title>Extensive intraspecific genome diversity in a model arbuscular mycorrhizal fungus.</title>
        <authorList>
            <person name="Chen E.C.H."/>
            <person name="Morin E."/>
            <person name="Baudet D."/>
            <person name="Noel J."/>
            <person name="Ndikumana S."/>
            <person name="Charron P."/>
            <person name="St-Onge C."/>
            <person name="Giorgi J."/>
            <person name="Grigoriev I.V."/>
            <person name="Roux C."/>
            <person name="Martin F.M."/>
            <person name="Corradi N."/>
        </authorList>
    </citation>
    <scope>NUCLEOTIDE SEQUENCE [LARGE SCALE GENOMIC DNA]</scope>
    <source>
        <strain evidence="1 2">C2</strain>
    </source>
</reference>
<dbReference type="GO" id="GO:0003676">
    <property type="term" value="F:nucleic acid binding"/>
    <property type="evidence" value="ECO:0007669"/>
    <property type="project" value="InterPro"/>
</dbReference>
<dbReference type="Proteomes" id="UP000233469">
    <property type="component" value="Unassembled WGS sequence"/>
</dbReference>
<dbReference type="InterPro" id="IPR036397">
    <property type="entry name" value="RNaseH_sf"/>
</dbReference>
<dbReference type="AlphaFoldDB" id="A0A2N1NRA3"/>
<accession>A0A2N1NRA3</accession>
<evidence type="ECO:0008006" key="3">
    <source>
        <dbReference type="Google" id="ProtNLM"/>
    </source>
</evidence>
<evidence type="ECO:0000313" key="2">
    <source>
        <dbReference type="Proteomes" id="UP000233469"/>
    </source>
</evidence>
<organism evidence="1 2">
    <name type="scientific">Rhizophagus irregularis</name>
    <dbReference type="NCBI Taxonomy" id="588596"/>
    <lineage>
        <taxon>Eukaryota</taxon>
        <taxon>Fungi</taxon>
        <taxon>Fungi incertae sedis</taxon>
        <taxon>Mucoromycota</taxon>
        <taxon>Glomeromycotina</taxon>
        <taxon>Glomeromycetes</taxon>
        <taxon>Glomerales</taxon>
        <taxon>Glomeraceae</taxon>
        <taxon>Rhizophagus</taxon>
    </lineage>
</organism>
<evidence type="ECO:0000313" key="1">
    <source>
        <dbReference type="EMBL" id="PKK76426.1"/>
    </source>
</evidence>
<proteinExistence type="predicted"/>
<comment type="caution">
    <text evidence="1">The sequence shown here is derived from an EMBL/GenBank/DDBJ whole genome shotgun (WGS) entry which is preliminary data.</text>
</comment>
<protein>
    <recommendedName>
        <fullName evidence="3">Tc1-like transposase DDE domain-containing protein</fullName>
    </recommendedName>
</protein>
<dbReference type="EMBL" id="LLXL01000185">
    <property type="protein sequence ID" value="PKK76426.1"/>
    <property type="molecule type" value="Genomic_DNA"/>
</dbReference>
<name>A0A2N1NRA3_9GLOM</name>
<gene>
    <name evidence="1" type="ORF">RhiirC2_734346</name>
</gene>
<feature type="non-terminal residue" evidence="1">
    <location>
        <position position="1"/>
    </location>
</feature>
<dbReference type="Gene3D" id="3.30.420.10">
    <property type="entry name" value="Ribonuclease H-like superfamily/Ribonuclease H"/>
    <property type="match status" value="1"/>
</dbReference>
<reference evidence="1 2" key="1">
    <citation type="submission" date="2016-04" db="EMBL/GenBank/DDBJ databases">
        <title>Genome analyses suggest a sexual origin of heterokaryosis in a supposedly ancient asexual fungus.</title>
        <authorList>
            <person name="Ropars J."/>
            <person name="Sedzielewska K."/>
            <person name="Noel J."/>
            <person name="Charron P."/>
            <person name="Farinelli L."/>
            <person name="Marton T."/>
            <person name="Kruger M."/>
            <person name="Pelin A."/>
            <person name="Brachmann A."/>
            <person name="Corradi N."/>
        </authorList>
    </citation>
    <scope>NUCLEOTIDE SEQUENCE [LARGE SCALE GENOMIC DNA]</scope>
    <source>
        <strain evidence="1 2">C2</strain>
    </source>
</reference>